<evidence type="ECO:0000256" key="8">
    <source>
        <dbReference type="ARBA" id="ARBA00022967"/>
    </source>
</evidence>
<dbReference type="NCBIfam" id="TIGR00972">
    <property type="entry name" value="3a0107s01c2"/>
    <property type="match status" value="1"/>
</dbReference>
<dbReference type="SMART" id="SM00382">
    <property type="entry name" value="AAA"/>
    <property type="match status" value="1"/>
</dbReference>
<dbReference type="InterPro" id="IPR003439">
    <property type="entry name" value="ABC_transporter-like_ATP-bd"/>
</dbReference>
<proteinExistence type="predicted"/>
<name>A0A432YCS8_9GAMM</name>
<dbReference type="PROSITE" id="PS00211">
    <property type="entry name" value="ABC_TRANSPORTER_1"/>
    <property type="match status" value="1"/>
</dbReference>
<dbReference type="PROSITE" id="PS50893">
    <property type="entry name" value="ABC_TRANSPORTER_2"/>
    <property type="match status" value="1"/>
</dbReference>
<dbReference type="Pfam" id="PF00005">
    <property type="entry name" value="ABC_tran"/>
    <property type="match status" value="1"/>
</dbReference>
<dbReference type="PANTHER" id="PTHR43423">
    <property type="entry name" value="ABC TRANSPORTER I FAMILY MEMBER 17"/>
    <property type="match status" value="1"/>
</dbReference>
<dbReference type="GO" id="GO:0005886">
    <property type="term" value="C:plasma membrane"/>
    <property type="evidence" value="ECO:0007669"/>
    <property type="project" value="UniProtKB-SubCell"/>
</dbReference>
<dbReference type="PANTHER" id="PTHR43423:SF12">
    <property type="entry name" value="IRON EXPORT ATP-BINDING PROTEIN FETA-RELATED"/>
    <property type="match status" value="1"/>
</dbReference>
<keyword evidence="2" id="KW-0813">Transport</keyword>
<evidence type="ECO:0000256" key="9">
    <source>
        <dbReference type="ARBA" id="ARBA00023136"/>
    </source>
</evidence>
<evidence type="ECO:0000259" key="11">
    <source>
        <dbReference type="PROSITE" id="PS50893"/>
    </source>
</evidence>
<comment type="subcellular location">
    <subcellularLocation>
        <location evidence="1">Cell inner membrane</location>
        <topology evidence="1">Peripheral membrane protein</topology>
    </subcellularLocation>
</comment>
<evidence type="ECO:0000256" key="6">
    <source>
        <dbReference type="ARBA" id="ARBA00022741"/>
    </source>
</evidence>
<dbReference type="RefSeq" id="WP_126760253.1">
    <property type="nucleotide sequence ID" value="NZ_CP085233.1"/>
</dbReference>
<comment type="caution">
    <text evidence="12">The sequence shown here is derived from an EMBL/GenBank/DDBJ whole genome shotgun (WGS) entry which is preliminary data.</text>
</comment>
<evidence type="ECO:0000256" key="4">
    <source>
        <dbReference type="ARBA" id="ARBA00022519"/>
    </source>
</evidence>
<dbReference type="EMBL" id="PIPZ01000004">
    <property type="protein sequence ID" value="RUO58815.1"/>
    <property type="molecule type" value="Genomic_DNA"/>
</dbReference>
<keyword evidence="5" id="KW-0592">Phosphate transport</keyword>
<dbReference type="InterPro" id="IPR003593">
    <property type="entry name" value="AAA+_ATPase"/>
</dbReference>
<evidence type="ECO:0000256" key="1">
    <source>
        <dbReference type="ARBA" id="ARBA00004417"/>
    </source>
</evidence>
<dbReference type="InterPro" id="IPR017871">
    <property type="entry name" value="ABC_transporter-like_CS"/>
</dbReference>
<feature type="domain" description="ABC transporter" evidence="11">
    <location>
        <begin position="26"/>
        <end position="267"/>
    </location>
</feature>
<dbReference type="InterPro" id="IPR005670">
    <property type="entry name" value="PstB-like"/>
</dbReference>
<keyword evidence="7 12" id="KW-0067">ATP-binding</keyword>
<evidence type="ECO:0000256" key="7">
    <source>
        <dbReference type="ARBA" id="ARBA00022840"/>
    </source>
</evidence>
<dbReference type="GO" id="GO:0005524">
    <property type="term" value="F:ATP binding"/>
    <property type="evidence" value="ECO:0007669"/>
    <property type="project" value="UniProtKB-KW"/>
</dbReference>
<reference evidence="13" key="1">
    <citation type="journal article" date="2018" name="Front. Microbiol.">
        <title>Genome-Based Analysis Reveals the Taxonomy and Diversity of the Family Idiomarinaceae.</title>
        <authorList>
            <person name="Liu Y."/>
            <person name="Lai Q."/>
            <person name="Shao Z."/>
        </authorList>
    </citation>
    <scope>NUCLEOTIDE SEQUENCE [LARGE SCALE GENOMIC DNA]</scope>
    <source>
        <strain evidence="13">PIM1</strain>
    </source>
</reference>
<keyword evidence="6" id="KW-0547">Nucleotide-binding</keyword>
<keyword evidence="4" id="KW-0997">Cell inner membrane</keyword>
<accession>A0A432YCS8</accession>
<dbReference type="Proteomes" id="UP000288127">
    <property type="component" value="Unassembled WGS sequence"/>
</dbReference>
<keyword evidence="13" id="KW-1185">Reference proteome</keyword>
<dbReference type="SUPFAM" id="SSF52540">
    <property type="entry name" value="P-loop containing nucleoside triphosphate hydrolases"/>
    <property type="match status" value="1"/>
</dbReference>
<dbReference type="AlphaFoldDB" id="A0A432YCS8"/>
<evidence type="ECO:0000313" key="13">
    <source>
        <dbReference type="Proteomes" id="UP000288127"/>
    </source>
</evidence>
<dbReference type="CDD" id="cd03260">
    <property type="entry name" value="ABC_PstB_phosphate_transporter"/>
    <property type="match status" value="1"/>
</dbReference>
<keyword evidence="8" id="KW-1278">Translocase</keyword>
<protein>
    <submittedName>
        <fullName evidence="12">Phosphate ABC transporter ATP-binding protein</fullName>
    </submittedName>
</protein>
<evidence type="ECO:0000256" key="5">
    <source>
        <dbReference type="ARBA" id="ARBA00022592"/>
    </source>
</evidence>
<dbReference type="GO" id="GO:0005315">
    <property type="term" value="F:phosphate transmembrane transporter activity"/>
    <property type="evidence" value="ECO:0007669"/>
    <property type="project" value="InterPro"/>
</dbReference>
<dbReference type="Gene3D" id="3.40.50.300">
    <property type="entry name" value="P-loop containing nucleotide triphosphate hydrolases"/>
    <property type="match status" value="1"/>
</dbReference>
<gene>
    <name evidence="12" type="ORF">CWI76_10215</name>
</gene>
<comment type="function">
    <text evidence="10">Part of the ABC transporter complex PstSACB involved in phosphate import. Responsible for energy coupling to the transport system.</text>
</comment>
<sequence>MISVTPNASNVETLDLANLTPEQTALEIRNLNLHYGEAQALYDISMNIPKNRVTAFIGPSGCGKSTLLRCINRMNDLVEICRVNGEILLHDKNIYDKNVDAAELRRRVGMVFQRPNPFPKSIYENVVYGMRLQGVNDRRTLDEVVERSLKGAALWDEVKDRLNESAFGLSGGQQQRLVIARAIAIEPEVLLLDEPTSALDPISTLTIEELITELKEKYTVVIVTHNMQQAARVSDQTAFMYMGKLIEYADTNTLFTTPAQKQTEDYITGRYG</sequence>
<dbReference type="GO" id="GO:0016887">
    <property type="term" value="F:ATP hydrolysis activity"/>
    <property type="evidence" value="ECO:0007669"/>
    <property type="project" value="InterPro"/>
</dbReference>
<evidence type="ECO:0000256" key="3">
    <source>
        <dbReference type="ARBA" id="ARBA00022475"/>
    </source>
</evidence>
<keyword evidence="9" id="KW-0472">Membrane</keyword>
<dbReference type="GO" id="GO:0035435">
    <property type="term" value="P:phosphate ion transmembrane transport"/>
    <property type="evidence" value="ECO:0007669"/>
    <property type="project" value="InterPro"/>
</dbReference>
<keyword evidence="3" id="KW-1003">Cell membrane</keyword>
<dbReference type="OrthoDB" id="9802264at2"/>
<evidence type="ECO:0000313" key="12">
    <source>
        <dbReference type="EMBL" id="RUO58815.1"/>
    </source>
</evidence>
<dbReference type="InterPro" id="IPR027417">
    <property type="entry name" value="P-loop_NTPase"/>
</dbReference>
<evidence type="ECO:0000256" key="2">
    <source>
        <dbReference type="ARBA" id="ARBA00022448"/>
    </source>
</evidence>
<evidence type="ECO:0000256" key="10">
    <source>
        <dbReference type="ARBA" id="ARBA00054713"/>
    </source>
</evidence>
<organism evidence="12 13">
    <name type="scientific">Pseudidiomarina marina</name>
    <dbReference type="NCBI Taxonomy" id="502366"/>
    <lineage>
        <taxon>Bacteria</taxon>
        <taxon>Pseudomonadati</taxon>
        <taxon>Pseudomonadota</taxon>
        <taxon>Gammaproteobacteria</taxon>
        <taxon>Alteromonadales</taxon>
        <taxon>Idiomarinaceae</taxon>
        <taxon>Pseudidiomarina</taxon>
    </lineage>
</organism>
<dbReference type="FunFam" id="3.40.50.300:FF:000132">
    <property type="entry name" value="Phosphate import ATP-binding protein PstB"/>
    <property type="match status" value="1"/>
</dbReference>